<reference evidence="2" key="1">
    <citation type="submission" date="2017-09" db="EMBL/GenBank/DDBJ databases">
        <title>Depth-based differentiation of microbial function through sediment-hosted aquifers and enrichment of novel symbionts in the deep terrestrial subsurface.</title>
        <authorList>
            <person name="Probst A.J."/>
            <person name="Ladd B."/>
            <person name="Jarett J.K."/>
            <person name="Geller-Mcgrath D.E."/>
            <person name="Sieber C.M.K."/>
            <person name="Emerson J.B."/>
            <person name="Anantharaman K."/>
            <person name="Thomas B.C."/>
            <person name="Malmstrom R."/>
            <person name="Stieglmeier M."/>
            <person name="Klingl A."/>
            <person name="Woyke T."/>
            <person name="Ryan C.M."/>
            <person name="Banfield J.F."/>
        </authorList>
    </citation>
    <scope>NUCLEOTIDE SEQUENCE [LARGE SCALE GENOMIC DNA]</scope>
</reference>
<organism evidence="1 2">
    <name type="scientific">Candidatus Roizmanbacteria bacterium CG_4_9_14_0_2_um_filter_39_13</name>
    <dbReference type="NCBI Taxonomy" id="1974839"/>
    <lineage>
        <taxon>Bacteria</taxon>
        <taxon>Candidatus Roizmaniibacteriota</taxon>
    </lineage>
</organism>
<comment type="caution">
    <text evidence="1">The sequence shown here is derived from an EMBL/GenBank/DDBJ whole genome shotgun (WGS) entry which is preliminary data.</text>
</comment>
<dbReference type="EMBL" id="PFSC01000105">
    <property type="protein sequence ID" value="PJC31780.1"/>
    <property type="molecule type" value="Genomic_DNA"/>
</dbReference>
<accession>A0A2M8EYS1</accession>
<gene>
    <name evidence="1" type="ORF">CO051_03805</name>
</gene>
<evidence type="ECO:0000313" key="1">
    <source>
        <dbReference type="EMBL" id="PJC31780.1"/>
    </source>
</evidence>
<proteinExistence type="predicted"/>
<sequence length="129" mass="15447">MTEVEIAHIAVDPSASPEEAVRAFYTYLKARRMGEGFRLLSQEYLQKTNFEEWTNRFTDILDVNIVLSEPYEDTDDTVHVKFVTKNWNDGEVDYHYYEGTWTMVVEEEVYKIQKGNIKEVENPEWEWFY</sequence>
<dbReference type="AlphaFoldDB" id="A0A2M8EYS1"/>
<name>A0A2M8EYS1_9BACT</name>
<evidence type="ECO:0000313" key="2">
    <source>
        <dbReference type="Proteomes" id="UP000231383"/>
    </source>
</evidence>
<protein>
    <recommendedName>
        <fullName evidence="3">SnoaL-like domain-containing protein</fullName>
    </recommendedName>
</protein>
<evidence type="ECO:0008006" key="3">
    <source>
        <dbReference type="Google" id="ProtNLM"/>
    </source>
</evidence>
<dbReference type="Proteomes" id="UP000231383">
    <property type="component" value="Unassembled WGS sequence"/>
</dbReference>